<dbReference type="InterPro" id="IPR011257">
    <property type="entry name" value="DNA_glycosylase"/>
</dbReference>
<feature type="domain" description="HhH-GPD" evidence="14">
    <location>
        <begin position="43"/>
        <end position="197"/>
    </location>
</feature>
<dbReference type="InterPro" id="IPR044298">
    <property type="entry name" value="MIG/MutY"/>
</dbReference>
<dbReference type="Proteomes" id="UP000192591">
    <property type="component" value="Unassembled WGS sequence"/>
</dbReference>
<evidence type="ECO:0000256" key="8">
    <source>
        <dbReference type="ARBA" id="ARBA00022763"/>
    </source>
</evidence>
<evidence type="ECO:0000256" key="4">
    <source>
        <dbReference type="ARBA" id="ARBA00012045"/>
    </source>
</evidence>
<dbReference type="GO" id="GO:0034039">
    <property type="term" value="F:8-oxo-7,8-dihydroguanine DNA N-glycosylase activity"/>
    <property type="evidence" value="ECO:0007669"/>
    <property type="project" value="TreeGrafter"/>
</dbReference>
<dbReference type="Pfam" id="PF10576">
    <property type="entry name" value="EndIII_4Fe-2S"/>
    <property type="match status" value="1"/>
</dbReference>
<comment type="catalytic activity">
    <reaction evidence="1">
        <text>Hydrolyzes free adenine bases from 7,8-dihydro-8-oxoguanine:adenine mismatched double-stranded DNA, leaving an apurinic site.</text>
        <dbReference type="EC" id="3.2.2.31"/>
    </reaction>
</comment>
<evidence type="ECO:0000256" key="5">
    <source>
        <dbReference type="ARBA" id="ARBA00022023"/>
    </source>
</evidence>
<evidence type="ECO:0000313" key="15">
    <source>
        <dbReference type="EMBL" id="OQO93227.1"/>
    </source>
</evidence>
<sequence>MPPEVATALDATTLLGWFDRHARDLPWRDPERTPWGVLVSEIMLQQTPVARVLPVWREWLDRWPTPQDLAAESQGEIVRAWGKLGYPRRALRLHAAARAITEHHGGEVPSDVETLLALPGIGAYTARAVAAFAYGKRTPVVDTNVRRVVARAVHGAGDAGPPSTRRDLDDVDALLPEGPDEARAARFSAALMELGALICTARSPRCADCPFSASCAWQKAGRPAYSGPAKPTQRYGGTDRHVRGLLLDVLRATTEPVTKEQLDVAWPKAGQRDACLDSLLTDGLVEQTGDGRFALPGEH</sequence>
<dbReference type="InterPro" id="IPR004035">
    <property type="entry name" value="Endouclease-III_FeS-bd_BS"/>
</dbReference>
<dbReference type="EC" id="3.2.2.31" evidence="4"/>
<dbReference type="GO" id="GO:0006298">
    <property type="term" value="P:mismatch repair"/>
    <property type="evidence" value="ECO:0007669"/>
    <property type="project" value="TreeGrafter"/>
</dbReference>
<name>A0A1V9A7W0_SACPI</name>
<dbReference type="InterPro" id="IPR004036">
    <property type="entry name" value="Endonuclease-III-like_CS2"/>
</dbReference>
<evidence type="ECO:0000259" key="14">
    <source>
        <dbReference type="SMART" id="SM00478"/>
    </source>
</evidence>
<dbReference type="PROSITE" id="PS01155">
    <property type="entry name" value="ENDONUCLEASE_III_2"/>
    <property type="match status" value="1"/>
</dbReference>
<dbReference type="FunFam" id="1.10.340.30:FF:000003">
    <property type="entry name" value="A/G-specific adenine glycosylase"/>
    <property type="match status" value="1"/>
</dbReference>
<keyword evidence="6" id="KW-0004">4Fe-4S</keyword>
<keyword evidence="8" id="KW-0227">DNA damage</keyword>
<organism evidence="15 16">
    <name type="scientific">Saccharomonospora piscinae</name>
    <dbReference type="NCBI Taxonomy" id="687388"/>
    <lineage>
        <taxon>Bacteria</taxon>
        <taxon>Bacillati</taxon>
        <taxon>Actinomycetota</taxon>
        <taxon>Actinomycetes</taxon>
        <taxon>Pseudonocardiales</taxon>
        <taxon>Pseudonocardiaceae</taxon>
        <taxon>Saccharomonospora</taxon>
    </lineage>
</organism>
<evidence type="ECO:0000256" key="3">
    <source>
        <dbReference type="ARBA" id="ARBA00008343"/>
    </source>
</evidence>
<comment type="similarity">
    <text evidence="3">Belongs to the Nth/MutY family.</text>
</comment>
<dbReference type="Gene3D" id="1.10.340.30">
    <property type="entry name" value="Hypothetical protein, domain 2"/>
    <property type="match status" value="1"/>
</dbReference>
<keyword evidence="13" id="KW-0326">Glycosidase</keyword>
<dbReference type="GO" id="GO:0006284">
    <property type="term" value="P:base-excision repair"/>
    <property type="evidence" value="ECO:0007669"/>
    <property type="project" value="InterPro"/>
</dbReference>
<dbReference type="Gene3D" id="1.10.1670.10">
    <property type="entry name" value="Helix-hairpin-Helix base-excision DNA repair enzymes (C-terminal)"/>
    <property type="match status" value="1"/>
</dbReference>
<dbReference type="AlphaFoldDB" id="A0A1V9A7W0"/>
<evidence type="ECO:0000256" key="12">
    <source>
        <dbReference type="ARBA" id="ARBA00023204"/>
    </source>
</evidence>
<evidence type="ECO:0000256" key="1">
    <source>
        <dbReference type="ARBA" id="ARBA00000843"/>
    </source>
</evidence>
<evidence type="ECO:0000313" key="16">
    <source>
        <dbReference type="Proteomes" id="UP000192591"/>
    </source>
</evidence>
<dbReference type="GO" id="GO:0000701">
    <property type="term" value="F:purine-specific mismatch base pair DNA N-glycosylase activity"/>
    <property type="evidence" value="ECO:0007669"/>
    <property type="project" value="UniProtKB-EC"/>
</dbReference>
<evidence type="ECO:0000256" key="6">
    <source>
        <dbReference type="ARBA" id="ARBA00022485"/>
    </source>
</evidence>
<evidence type="ECO:0000256" key="11">
    <source>
        <dbReference type="ARBA" id="ARBA00023014"/>
    </source>
</evidence>
<dbReference type="InterPro" id="IPR003651">
    <property type="entry name" value="Endonuclease3_FeS-loop_motif"/>
</dbReference>
<reference evidence="15 16" key="1">
    <citation type="submission" date="2017-02" db="EMBL/GenBank/DDBJ databases">
        <title>Draft genome of Saccharomonospora sp. 154.</title>
        <authorList>
            <person name="Alonso-Carmona G.S."/>
            <person name="De La Haba R."/>
            <person name="Vera-Gargallo B."/>
            <person name="Sandoval-Trujillo A.H."/>
            <person name="Ramirez-Duran N."/>
            <person name="Ventosa A."/>
        </authorList>
    </citation>
    <scope>NUCLEOTIDE SEQUENCE [LARGE SCALE GENOMIC DNA]</scope>
    <source>
        <strain evidence="15 16">LRS4.154</strain>
    </source>
</reference>
<dbReference type="SMART" id="SM00478">
    <property type="entry name" value="ENDO3c"/>
    <property type="match status" value="1"/>
</dbReference>
<evidence type="ECO:0000256" key="13">
    <source>
        <dbReference type="ARBA" id="ARBA00023295"/>
    </source>
</evidence>
<dbReference type="GO" id="GO:0046872">
    <property type="term" value="F:metal ion binding"/>
    <property type="evidence" value="ECO:0007669"/>
    <property type="project" value="UniProtKB-KW"/>
</dbReference>
<dbReference type="InterPro" id="IPR003265">
    <property type="entry name" value="HhH-GPD_domain"/>
</dbReference>
<dbReference type="GO" id="GO:0051539">
    <property type="term" value="F:4 iron, 4 sulfur cluster binding"/>
    <property type="evidence" value="ECO:0007669"/>
    <property type="project" value="UniProtKB-KW"/>
</dbReference>
<keyword evidence="9" id="KW-0378">Hydrolase</keyword>
<evidence type="ECO:0000256" key="9">
    <source>
        <dbReference type="ARBA" id="ARBA00022801"/>
    </source>
</evidence>
<dbReference type="CDD" id="cd00056">
    <property type="entry name" value="ENDO3c"/>
    <property type="match status" value="1"/>
</dbReference>
<dbReference type="PANTHER" id="PTHR42944:SF1">
    <property type="entry name" value="ADENINE DNA GLYCOSYLASE"/>
    <property type="match status" value="1"/>
</dbReference>
<keyword evidence="12" id="KW-0234">DNA repair</keyword>
<dbReference type="PROSITE" id="PS00764">
    <property type="entry name" value="ENDONUCLEASE_III_1"/>
    <property type="match status" value="1"/>
</dbReference>
<evidence type="ECO:0000256" key="10">
    <source>
        <dbReference type="ARBA" id="ARBA00023004"/>
    </source>
</evidence>
<dbReference type="PANTHER" id="PTHR42944">
    <property type="entry name" value="ADENINE DNA GLYCOSYLASE"/>
    <property type="match status" value="1"/>
</dbReference>
<dbReference type="Pfam" id="PF00730">
    <property type="entry name" value="HhH-GPD"/>
    <property type="match status" value="1"/>
</dbReference>
<keyword evidence="16" id="KW-1185">Reference proteome</keyword>
<keyword evidence="11" id="KW-0411">Iron-sulfur</keyword>
<evidence type="ECO:0000256" key="2">
    <source>
        <dbReference type="ARBA" id="ARBA00001966"/>
    </source>
</evidence>
<dbReference type="InterPro" id="IPR000445">
    <property type="entry name" value="HhH_motif"/>
</dbReference>
<proteinExistence type="inferred from homology"/>
<dbReference type="EMBL" id="MWIH01000005">
    <property type="protein sequence ID" value="OQO93227.1"/>
    <property type="molecule type" value="Genomic_DNA"/>
</dbReference>
<accession>A0A1V9A7W0</accession>
<dbReference type="InterPro" id="IPR023170">
    <property type="entry name" value="HhH_base_excis_C"/>
</dbReference>
<dbReference type="Pfam" id="PF00633">
    <property type="entry name" value="HHH"/>
    <property type="match status" value="1"/>
</dbReference>
<dbReference type="SUPFAM" id="SSF48150">
    <property type="entry name" value="DNA-glycosylase"/>
    <property type="match status" value="1"/>
</dbReference>
<comment type="cofactor">
    <cofactor evidence="2">
        <name>[4Fe-4S] cluster</name>
        <dbReference type="ChEBI" id="CHEBI:49883"/>
    </cofactor>
</comment>
<protein>
    <recommendedName>
        <fullName evidence="5">Adenine DNA glycosylase</fullName>
        <ecNumber evidence="4">3.2.2.31</ecNumber>
    </recommendedName>
</protein>
<dbReference type="GO" id="GO:0032357">
    <property type="term" value="F:oxidized purine DNA binding"/>
    <property type="evidence" value="ECO:0007669"/>
    <property type="project" value="TreeGrafter"/>
</dbReference>
<dbReference type="STRING" id="1962155.B1813_11835"/>
<comment type="caution">
    <text evidence="15">The sequence shown here is derived from an EMBL/GenBank/DDBJ whole genome shotgun (WGS) entry which is preliminary data.</text>
</comment>
<keyword evidence="7" id="KW-0479">Metal-binding</keyword>
<keyword evidence="10" id="KW-0408">Iron</keyword>
<evidence type="ECO:0000256" key="7">
    <source>
        <dbReference type="ARBA" id="ARBA00022723"/>
    </source>
</evidence>
<dbReference type="GO" id="GO:0035485">
    <property type="term" value="F:adenine/guanine mispair binding"/>
    <property type="evidence" value="ECO:0007669"/>
    <property type="project" value="TreeGrafter"/>
</dbReference>
<gene>
    <name evidence="15" type="ORF">B1813_11835</name>
</gene>